<comment type="function">
    <text evidence="6">Has oligopeptidase activity and degrades a variety of small bioactive peptides.</text>
</comment>
<evidence type="ECO:0000313" key="9">
    <source>
        <dbReference type="EMBL" id="PMC80969.1"/>
    </source>
</evidence>
<comment type="similarity">
    <text evidence="6">Belongs to the peptidase M3B family.</text>
</comment>
<dbReference type="CDD" id="cd09608">
    <property type="entry name" value="M3B_PepF"/>
    <property type="match status" value="1"/>
</dbReference>
<dbReference type="NCBIfam" id="TIGR00181">
    <property type="entry name" value="pepF"/>
    <property type="match status" value="1"/>
</dbReference>
<comment type="cofactor">
    <cofactor evidence="6">
        <name>Zn(2+)</name>
        <dbReference type="ChEBI" id="CHEBI:29105"/>
    </cofactor>
    <text evidence="6">Binds 1 zinc ion.</text>
</comment>
<sequence length="594" mass="69670">MDRKDIDKSLKWDTEKIYKTDDDFYKDVEEVKNLIEKTKTYKGRILESADSLYDFLKTDEKLERKFSKLGVYASLKSDEDTRVAKYQEMTKIADNLFASLAQELSFITPEILSEDYKKVQTYIEEKDELKIYEHYFEDLFRNKDHTLGENEEKIIASFSKLSQNPQNTYMIFSNADLKFPKVKKGDEEIQITDANFTNLELDPNREFRKEVYKKYYTVYKQFENTAASLLDGEMTANNTIAKLKKFDSARKMSLFANNIDEKVYDNLIEVIHDNIEIHRDYTSLRKEVLGLDDLGFEDIYLPLVEDYNKTYTFDEAKELILKALAPLGEDYIKKAREGFDDRWFDVMENDGKRSGGYSSGSYDTEPYILLNYNDSLDSLFTTAHELGHSMHSYYTRKTQPYIYGDYSIFLAEIASTTNELLLLNYMIDKAKDEKEKAYLLNHYVNSFKSTVFRQTMFAEFELEANKLVENSMPVTAEKLNQIYHDLNVDYFGEDIEVDKYISTEWARIPHFYMFYYVFQYSTGFSSAVSLSEKILKGNKEDLEKYLNFLKAGKSKYPLEVLKEAGVDMSKKDSLQKAMDVCKEKLEELKKSLEK</sequence>
<dbReference type="PANTHER" id="PTHR11804:SF84">
    <property type="entry name" value="SACCHAROLYSIN"/>
    <property type="match status" value="1"/>
</dbReference>
<dbReference type="EC" id="3.4.24.-" evidence="6"/>
<keyword evidence="5 6" id="KW-0482">Metalloprotease</keyword>
<evidence type="ECO:0000256" key="5">
    <source>
        <dbReference type="ARBA" id="ARBA00023049"/>
    </source>
</evidence>
<dbReference type="InterPro" id="IPR013647">
    <property type="entry name" value="OligopepF_N_dom"/>
</dbReference>
<dbReference type="Gene3D" id="1.20.140.70">
    <property type="entry name" value="Oligopeptidase f, N-terminal domain"/>
    <property type="match status" value="1"/>
</dbReference>
<gene>
    <name evidence="9" type="primary">pepF</name>
    <name evidence="9" type="ORF">CJ192_07165</name>
</gene>
<keyword evidence="3 6" id="KW-0378">Hydrolase</keyword>
<dbReference type="InterPro" id="IPR004438">
    <property type="entry name" value="Peptidase_M3B"/>
</dbReference>
<dbReference type="SUPFAM" id="SSF55486">
    <property type="entry name" value="Metalloproteases ('zincins'), catalytic domain"/>
    <property type="match status" value="1"/>
</dbReference>
<evidence type="ECO:0000256" key="3">
    <source>
        <dbReference type="ARBA" id="ARBA00022801"/>
    </source>
</evidence>
<dbReference type="GO" id="GO:0006518">
    <property type="term" value="P:peptide metabolic process"/>
    <property type="evidence" value="ECO:0007669"/>
    <property type="project" value="TreeGrafter"/>
</dbReference>
<accession>A0A2N6UHE5</accession>
<keyword evidence="4 6" id="KW-0862">Zinc</keyword>
<dbReference type="PANTHER" id="PTHR11804">
    <property type="entry name" value="PROTEASE M3 THIMET OLIGOPEPTIDASE-RELATED"/>
    <property type="match status" value="1"/>
</dbReference>
<evidence type="ECO:0000256" key="2">
    <source>
        <dbReference type="ARBA" id="ARBA00022723"/>
    </source>
</evidence>
<evidence type="ECO:0000259" key="8">
    <source>
        <dbReference type="Pfam" id="PF08439"/>
    </source>
</evidence>
<feature type="domain" description="Peptidase M3A/M3B catalytic" evidence="7">
    <location>
        <begin position="202"/>
        <end position="579"/>
    </location>
</feature>
<organism evidence="9 10">
    <name type="scientific">Anaerococcus hydrogenalis</name>
    <dbReference type="NCBI Taxonomy" id="33029"/>
    <lineage>
        <taxon>Bacteria</taxon>
        <taxon>Bacillati</taxon>
        <taxon>Bacillota</taxon>
        <taxon>Tissierellia</taxon>
        <taxon>Tissierellales</taxon>
        <taxon>Peptoniphilaceae</taxon>
        <taxon>Anaerococcus</taxon>
    </lineage>
</organism>
<proteinExistence type="inferred from homology"/>
<dbReference type="Gene3D" id="1.10.287.830">
    <property type="entry name" value="putative peptidase helix hairpin domain like"/>
    <property type="match status" value="1"/>
</dbReference>
<dbReference type="GO" id="GO:0006508">
    <property type="term" value="P:proteolysis"/>
    <property type="evidence" value="ECO:0007669"/>
    <property type="project" value="UniProtKB-KW"/>
</dbReference>
<reference evidence="9 10" key="1">
    <citation type="submission" date="2017-09" db="EMBL/GenBank/DDBJ databases">
        <title>Bacterial strain isolated from the female urinary microbiota.</title>
        <authorList>
            <person name="Thomas-White K."/>
            <person name="Kumar N."/>
            <person name="Forster S."/>
            <person name="Putonti C."/>
            <person name="Lawley T."/>
            <person name="Wolfe A.J."/>
        </authorList>
    </citation>
    <scope>NUCLEOTIDE SEQUENCE [LARGE SCALE GENOMIC DNA]</scope>
    <source>
        <strain evidence="9 10">UMB0204</strain>
    </source>
</reference>
<name>A0A2N6UHE5_9FIRM</name>
<dbReference type="EMBL" id="PNHP01000005">
    <property type="protein sequence ID" value="PMC80969.1"/>
    <property type="molecule type" value="Genomic_DNA"/>
</dbReference>
<keyword evidence="2 6" id="KW-0479">Metal-binding</keyword>
<dbReference type="AlphaFoldDB" id="A0A2N6UHE5"/>
<dbReference type="Gene3D" id="1.10.1370.20">
    <property type="entry name" value="Oligoendopeptidase f, C-terminal domain"/>
    <property type="match status" value="1"/>
</dbReference>
<evidence type="ECO:0000256" key="6">
    <source>
        <dbReference type="RuleBase" id="RU368091"/>
    </source>
</evidence>
<dbReference type="Pfam" id="PF01432">
    <property type="entry name" value="Peptidase_M3"/>
    <property type="match status" value="1"/>
</dbReference>
<dbReference type="GO" id="GO:0046872">
    <property type="term" value="F:metal ion binding"/>
    <property type="evidence" value="ECO:0007669"/>
    <property type="project" value="UniProtKB-UniRule"/>
</dbReference>
<dbReference type="Pfam" id="PF08439">
    <property type="entry name" value="Peptidase_M3_N"/>
    <property type="match status" value="1"/>
</dbReference>
<dbReference type="Proteomes" id="UP000235658">
    <property type="component" value="Unassembled WGS sequence"/>
</dbReference>
<evidence type="ECO:0000259" key="7">
    <source>
        <dbReference type="Pfam" id="PF01432"/>
    </source>
</evidence>
<comment type="caution">
    <text evidence="9">The sequence shown here is derived from an EMBL/GenBank/DDBJ whole genome shotgun (WGS) entry which is preliminary data.</text>
</comment>
<dbReference type="InterPro" id="IPR042088">
    <property type="entry name" value="OligoPept_F_C"/>
</dbReference>
<protein>
    <recommendedName>
        <fullName evidence="6">Oligopeptidase F</fullName>
        <ecNumber evidence="6">3.4.24.-</ecNumber>
    </recommendedName>
</protein>
<evidence type="ECO:0000256" key="4">
    <source>
        <dbReference type="ARBA" id="ARBA00022833"/>
    </source>
</evidence>
<dbReference type="GO" id="GO:0004222">
    <property type="term" value="F:metalloendopeptidase activity"/>
    <property type="evidence" value="ECO:0007669"/>
    <property type="project" value="UniProtKB-UniRule"/>
</dbReference>
<dbReference type="InterPro" id="IPR001567">
    <property type="entry name" value="Pept_M3A_M3B_dom"/>
</dbReference>
<dbReference type="RefSeq" id="WP_102198309.1">
    <property type="nucleotide sequence ID" value="NZ_PNHP01000005.1"/>
</dbReference>
<dbReference type="InterPro" id="IPR045090">
    <property type="entry name" value="Pept_M3A_M3B"/>
</dbReference>
<keyword evidence="1 6" id="KW-0645">Protease</keyword>
<feature type="domain" description="Oligopeptidase F N-terminal" evidence="8">
    <location>
        <begin position="110"/>
        <end position="179"/>
    </location>
</feature>
<evidence type="ECO:0000313" key="10">
    <source>
        <dbReference type="Proteomes" id="UP000235658"/>
    </source>
</evidence>
<evidence type="ECO:0000256" key="1">
    <source>
        <dbReference type="ARBA" id="ARBA00022670"/>
    </source>
</evidence>
<dbReference type="GeneID" id="84578962"/>